<evidence type="ECO:0000256" key="1">
    <source>
        <dbReference type="SAM" id="MobiDB-lite"/>
    </source>
</evidence>
<evidence type="ECO:0000259" key="2">
    <source>
        <dbReference type="Pfam" id="PF11926"/>
    </source>
</evidence>
<gene>
    <name evidence="3" type="ORF">MKW94_009779</name>
</gene>
<feature type="region of interest" description="Disordered" evidence="1">
    <location>
        <begin position="636"/>
        <end position="662"/>
    </location>
</feature>
<dbReference type="Gene3D" id="1.10.287.110">
    <property type="entry name" value="DnaJ domain"/>
    <property type="match status" value="1"/>
</dbReference>
<reference evidence="3" key="1">
    <citation type="submission" date="2022-03" db="EMBL/GenBank/DDBJ databases">
        <title>A functionally conserved STORR gene fusion in Papaver species that diverged 16.8 million years ago.</title>
        <authorList>
            <person name="Catania T."/>
        </authorList>
    </citation>
    <scope>NUCLEOTIDE SEQUENCE</scope>
    <source>
        <strain evidence="3">S-191538</strain>
    </source>
</reference>
<dbReference type="Proteomes" id="UP001177140">
    <property type="component" value="Unassembled WGS sequence"/>
</dbReference>
<feature type="compositionally biased region" description="Acidic residues" evidence="1">
    <location>
        <begin position="580"/>
        <end position="591"/>
    </location>
</feature>
<feature type="domain" description="DUF3444" evidence="2">
    <location>
        <begin position="243"/>
        <end position="450"/>
    </location>
</feature>
<dbReference type="Pfam" id="PF11926">
    <property type="entry name" value="DUF3444"/>
    <property type="match status" value="1"/>
</dbReference>
<dbReference type="PANTHER" id="PTHR47374:SF2">
    <property type="entry name" value="OS01G0927400 PROTEIN"/>
    <property type="match status" value="1"/>
</dbReference>
<accession>A0AA41VXV4</accession>
<feature type="region of interest" description="Disordered" evidence="1">
    <location>
        <begin position="482"/>
        <end position="505"/>
    </location>
</feature>
<dbReference type="InterPro" id="IPR024593">
    <property type="entry name" value="DUF3444"/>
</dbReference>
<evidence type="ECO:0000313" key="3">
    <source>
        <dbReference type="EMBL" id="MCL7049535.1"/>
    </source>
</evidence>
<name>A0AA41VXV4_PAPNU</name>
<dbReference type="PANTHER" id="PTHR47374">
    <property type="entry name" value="ENDOSOME ANTIGEN-LIKE PROTEIN, PUTATIVE (DUF3444)-RELATED"/>
    <property type="match status" value="1"/>
</dbReference>
<dbReference type="EMBL" id="JAJJMA010317298">
    <property type="protein sequence ID" value="MCL7049535.1"/>
    <property type="molecule type" value="Genomic_DNA"/>
</dbReference>
<dbReference type="InterPro" id="IPR036869">
    <property type="entry name" value="J_dom_sf"/>
</dbReference>
<proteinExistence type="predicted"/>
<keyword evidence="4" id="KW-1185">Reference proteome</keyword>
<organism evidence="3 4">
    <name type="scientific">Papaver nudicaule</name>
    <name type="common">Iceland poppy</name>
    <dbReference type="NCBI Taxonomy" id="74823"/>
    <lineage>
        <taxon>Eukaryota</taxon>
        <taxon>Viridiplantae</taxon>
        <taxon>Streptophyta</taxon>
        <taxon>Embryophyta</taxon>
        <taxon>Tracheophyta</taxon>
        <taxon>Spermatophyta</taxon>
        <taxon>Magnoliopsida</taxon>
        <taxon>Ranunculales</taxon>
        <taxon>Papaveraceae</taxon>
        <taxon>Papaveroideae</taxon>
        <taxon>Papaver</taxon>
    </lineage>
</organism>
<feature type="compositionally biased region" description="Low complexity" evidence="1">
    <location>
        <begin position="645"/>
        <end position="657"/>
    </location>
</feature>
<dbReference type="SUPFAM" id="SSF46565">
    <property type="entry name" value="Chaperone J-domain"/>
    <property type="match status" value="1"/>
</dbReference>
<evidence type="ECO:0000313" key="4">
    <source>
        <dbReference type="Proteomes" id="UP001177140"/>
    </source>
</evidence>
<dbReference type="AlphaFoldDB" id="A0AA41VXV4"/>
<feature type="region of interest" description="Disordered" evidence="1">
    <location>
        <begin position="212"/>
        <end position="236"/>
    </location>
</feature>
<feature type="region of interest" description="Disordered" evidence="1">
    <location>
        <begin position="541"/>
        <end position="596"/>
    </location>
</feature>
<sequence length="775" mass="86760">MVRPMMVAAIRRSVALILMKRNDYVSAWNKLLDARKSYPELEYLDELIKVCDMVSTAESGSGIDWYSVLQTNKTANESDIEFKYTELMRNLEPIKNKFPEIESALGIIEKSYGVFSERERRCGNKYRRATSLDPSGSLRPLDTAQSETANRKRKTASRSSSGTKRIVSESSDKSNSHEQQLKRVRSLCGDECEVTAESQSLGKLKGKVCSQETSSDTADLNEVEDSLGRSSGSPVKAMVHKEPGLKFYDLDNHEKADVFAVGHVLAFYDQEKMPRLYGQINRIESCYQKETNNTVKTLYLRWLRPAPINQDEKKWHEVGLPVSCGFFKLGDGKTDKCSIVAGSRLVFSHLVSPFQEDCYSKDLYQIYPREGEVWALYKEWKPFDWCSDPRTRKGCKFQLVEILCDYHIDAGVKVEFLVKVAGDETILQRSGFSFHIGARYLFGFSHNIPVRYAGYMGGLFPGNIIELDSLSIPEDVDLDTVPAESENRSRANHQNSGFPPPTSDPNICTMNQCAWDVALSSEDQYVKQLNTTILRLVSPRTCEEKKSQADGTSNDENTSSNTLEMDGSSREKVGNSTAANDEENVPEENDSESGGVSLGAFMVDESVCGNSSVDSDDAVNKLDGKEKVAEEMDSEINGDGFAGFSGNDSECGSSSSDSESKWQIEDDMLSSLEEDPVLCMKAVCALHRQEITKGKSLHNSNQRFSFFSKFEPVIRGSEMAAFLTDNNPEGDLKKSVEELEMFMPGGLEDCKTLARFYSRELFTIYQNQEDPFFGP</sequence>
<protein>
    <recommendedName>
        <fullName evidence="2">DUF3444 domain-containing protein</fullName>
    </recommendedName>
</protein>
<feature type="compositionally biased region" description="Basic and acidic residues" evidence="1">
    <location>
        <begin position="166"/>
        <end position="181"/>
    </location>
</feature>
<feature type="region of interest" description="Disordered" evidence="1">
    <location>
        <begin position="126"/>
        <end position="182"/>
    </location>
</feature>
<comment type="caution">
    <text evidence="3">The sequence shown here is derived from an EMBL/GenBank/DDBJ whole genome shotgun (WGS) entry which is preliminary data.</text>
</comment>
<feature type="compositionally biased region" description="Polar residues" evidence="1">
    <location>
        <begin position="549"/>
        <end position="563"/>
    </location>
</feature>